<reference evidence="5" key="1">
    <citation type="journal article" date="2018" name="Genome Biol.">
        <title>SKESA: strategic k-mer extension for scrupulous assemblies.</title>
        <authorList>
            <person name="Souvorov A."/>
            <person name="Agarwala R."/>
            <person name="Lipman D.J."/>
        </authorList>
    </citation>
    <scope>NUCLEOTIDE SEQUENCE</scope>
    <source>
        <strain evidence="5">OLC2673_Aeromonas</strain>
    </source>
</reference>
<reference evidence="5" key="2">
    <citation type="submission" date="2020-01" db="EMBL/GenBank/DDBJ databases">
        <authorList>
            <consortium name="NCBI Pathogen Detection Project"/>
        </authorList>
    </citation>
    <scope>NUCLEOTIDE SEQUENCE</scope>
    <source>
        <strain evidence="5">OLC2673_Aeromonas</strain>
    </source>
</reference>
<dbReference type="SUPFAM" id="SSF53850">
    <property type="entry name" value="Periplasmic binding protein-like II"/>
    <property type="match status" value="1"/>
</dbReference>
<dbReference type="PANTHER" id="PTHR35936">
    <property type="entry name" value="MEMBRANE-BOUND LYTIC MUREIN TRANSGLYCOSYLASE F"/>
    <property type="match status" value="1"/>
</dbReference>
<dbReference type="PANTHER" id="PTHR35936:SF35">
    <property type="entry name" value="L-CYSTINE-BINDING PROTEIN TCYJ"/>
    <property type="match status" value="1"/>
</dbReference>
<organism evidence="5 6">
    <name type="scientific">Aeromonas hydrophila</name>
    <dbReference type="NCBI Taxonomy" id="644"/>
    <lineage>
        <taxon>Bacteria</taxon>
        <taxon>Pseudomonadati</taxon>
        <taxon>Pseudomonadota</taxon>
        <taxon>Gammaproteobacteria</taxon>
        <taxon>Aeromonadales</taxon>
        <taxon>Aeromonadaceae</taxon>
        <taxon>Aeromonas</taxon>
    </lineage>
</organism>
<gene>
    <name evidence="5" type="ORF">JAJ28_003909</name>
</gene>
<dbReference type="Proteomes" id="UP000859505">
    <property type="component" value="Unassembled WGS sequence"/>
</dbReference>
<name>A0AAD3UDV5_AERHY</name>
<dbReference type="AlphaFoldDB" id="A0AAD3UDV5"/>
<evidence type="ECO:0000313" key="6">
    <source>
        <dbReference type="Proteomes" id="UP000859505"/>
    </source>
</evidence>
<dbReference type="SMART" id="SM00062">
    <property type="entry name" value="PBPb"/>
    <property type="match status" value="1"/>
</dbReference>
<accession>A0AAD3UDV5</accession>
<keyword evidence="2 3" id="KW-0732">Signal</keyword>
<dbReference type="Pfam" id="PF00497">
    <property type="entry name" value="SBP_bac_3"/>
    <property type="match status" value="1"/>
</dbReference>
<feature type="domain" description="Solute-binding protein family 3/N-terminal" evidence="4">
    <location>
        <begin position="26"/>
        <end position="256"/>
    </location>
</feature>
<dbReference type="EMBL" id="DACTUL010000042">
    <property type="protein sequence ID" value="HAT6346111.1"/>
    <property type="molecule type" value="Genomic_DNA"/>
</dbReference>
<feature type="signal peptide" evidence="3">
    <location>
        <begin position="1"/>
        <end position="19"/>
    </location>
</feature>
<evidence type="ECO:0000256" key="3">
    <source>
        <dbReference type="SAM" id="SignalP"/>
    </source>
</evidence>
<evidence type="ECO:0000313" key="5">
    <source>
        <dbReference type="EMBL" id="HAT6346111.1"/>
    </source>
</evidence>
<sequence>MKLKLCCWMLCLLAPLASANSLCPSPLRVGFDNWPPYHYYASTAAGQKELRGFAVEALTAMLKRLDCRVSYVEMPWKRVLHGLSLGSVDIAMEAYFNEDRARYAWFSDAYNPGRSALWIRKSSSYPETDLASWLASGHTLGITKDYYYGAEISELLRRYAAQVSVVNDEQNYGKLVLGRIDGFLGDLLATPWGLKEEGLSDLIVPHTMAVYEAPTFFMFSKKRLSPEFVSAFNRELAEFKATNEYDIIWRRYAPAS</sequence>
<comment type="similarity">
    <text evidence="1">Belongs to the bacterial solute-binding protein 3 family.</text>
</comment>
<proteinExistence type="inferred from homology"/>
<evidence type="ECO:0000256" key="2">
    <source>
        <dbReference type="ARBA" id="ARBA00022729"/>
    </source>
</evidence>
<evidence type="ECO:0000259" key="4">
    <source>
        <dbReference type="SMART" id="SM00062"/>
    </source>
</evidence>
<evidence type="ECO:0000256" key="1">
    <source>
        <dbReference type="ARBA" id="ARBA00010333"/>
    </source>
</evidence>
<feature type="chain" id="PRO_5041977872" evidence="3">
    <location>
        <begin position="20"/>
        <end position="256"/>
    </location>
</feature>
<comment type="caution">
    <text evidence="5">The sequence shown here is derived from an EMBL/GenBank/DDBJ whole genome shotgun (WGS) entry which is preliminary data.</text>
</comment>
<protein>
    <submittedName>
        <fullName evidence="5">Amino acid ABC transporter substrate-binding protein</fullName>
    </submittedName>
</protein>
<dbReference type="Gene3D" id="3.40.190.10">
    <property type="entry name" value="Periplasmic binding protein-like II"/>
    <property type="match status" value="2"/>
</dbReference>
<dbReference type="InterPro" id="IPR001638">
    <property type="entry name" value="Solute-binding_3/MltF_N"/>
</dbReference>